<dbReference type="Pfam" id="PF03938">
    <property type="entry name" value="OmpH"/>
    <property type="match status" value="1"/>
</dbReference>
<accession>A0ABP8HBL9</accession>
<dbReference type="InterPro" id="IPR024930">
    <property type="entry name" value="Skp_dom_sf"/>
</dbReference>
<dbReference type="RefSeq" id="WP_345213584.1">
    <property type="nucleotide sequence ID" value="NZ_BAABFT010000018.1"/>
</dbReference>
<dbReference type="EMBL" id="BAABFT010000018">
    <property type="protein sequence ID" value="GAA4337103.1"/>
    <property type="molecule type" value="Genomic_DNA"/>
</dbReference>
<keyword evidence="2 3" id="KW-0732">Signal</keyword>
<organism evidence="4 5">
    <name type="scientific">Mucilaginibacter gynuensis</name>
    <dbReference type="NCBI Taxonomy" id="1302236"/>
    <lineage>
        <taxon>Bacteria</taxon>
        <taxon>Pseudomonadati</taxon>
        <taxon>Bacteroidota</taxon>
        <taxon>Sphingobacteriia</taxon>
        <taxon>Sphingobacteriales</taxon>
        <taxon>Sphingobacteriaceae</taxon>
        <taxon>Mucilaginibacter</taxon>
    </lineage>
</organism>
<comment type="caution">
    <text evidence="4">The sequence shown here is derived from an EMBL/GenBank/DDBJ whole genome shotgun (WGS) entry which is preliminary data.</text>
</comment>
<feature type="signal peptide" evidence="3">
    <location>
        <begin position="1"/>
        <end position="23"/>
    </location>
</feature>
<evidence type="ECO:0000313" key="4">
    <source>
        <dbReference type="EMBL" id="GAA4337103.1"/>
    </source>
</evidence>
<dbReference type="Gene3D" id="3.30.910.20">
    <property type="entry name" value="Skp domain"/>
    <property type="match status" value="1"/>
</dbReference>
<dbReference type="SUPFAM" id="SSF111384">
    <property type="entry name" value="OmpH-like"/>
    <property type="match status" value="1"/>
</dbReference>
<evidence type="ECO:0000313" key="5">
    <source>
        <dbReference type="Proteomes" id="UP001500582"/>
    </source>
</evidence>
<evidence type="ECO:0000256" key="1">
    <source>
        <dbReference type="ARBA" id="ARBA00009091"/>
    </source>
</evidence>
<dbReference type="PANTHER" id="PTHR35089">
    <property type="entry name" value="CHAPERONE PROTEIN SKP"/>
    <property type="match status" value="1"/>
</dbReference>
<reference evidence="5" key="1">
    <citation type="journal article" date="2019" name="Int. J. Syst. Evol. Microbiol.">
        <title>The Global Catalogue of Microorganisms (GCM) 10K type strain sequencing project: providing services to taxonomists for standard genome sequencing and annotation.</title>
        <authorList>
            <consortium name="The Broad Institute Genomics Platform"/>
            <consortium name="The Broad Institute Genome Sequencing Center for Infectious Disease"/>
            <person name="Wu L."/>
            <person name="Ma J."/>
        </authorList>
    </citation>
    <scope>NUCLEOTIDE SEQUENCE [LARGE SCALE GENOMIC DNA]</scope>
    <source>
        <strain evidence="5">JCM 17705</strain>
    </source>
</reference>
<feature type="chain" id="PRO_5045475795" evidence="3">
    <location>
        <begin position="24"/>
        <end position="170"/>
    </location>
</feature>
<proteinExistence type="inferred from homology"/>
<dbReference type="SMART" id="SM00935">
    <property type="entry name" value="OmpH"/>
    <property type="match status" value="1"/>
</dbReference>
<evidence type="ECO:0000256" key="3">
    <source>
        <dbReference type="SAM" id="SignalP"/>
    </source>
</evidence>
<dbReference type="Proteomes" id="UP001500582">
    <property type="component" value="Unassembled WGS sequence"/>
</dbReference>
<name>A0ABP8HBL9_9SPHI</name>
<dbReference type="PANTHER" id="PTHR35089:SF1">
    <property type="entry name" value="CHAPERONE PROTEIN SKP"/>
    <property type="match status" value="1"/>
</dbReference>
<keyword evidence="5" id="KW-1185">Reference proteome</keyword>
<evidence type="ECO:0000256" key="2">
    <source>
        <dbReference type="ARBA" id="ARBA00022729"/>
    </source>
</evidence>
<protein>
    <submittedName>
        <fullName evidence="4">OmpH family outer membrane protein</fullName>
    </submittedName>
</protein>
<comment type="similarity">
    <text evidence="1">Belongs to the Skp family.</text>
</comment>
<sequence length="170" mass="18945">MKRLFKVALVAVGMLFVGSYAQAQSKIGHINFNALIDQMPETKTIKTQLDAYQKQFVDQYTTMTQEFQTKGQAYEAGKATMTDAIRTSKETELQDLQKRIGDFQNDARAKVEAKSNELTKPLFTKARAAISQVAKEKGYTYVLDSSQIDLIVSPDGDDLLAPTKLKLGLK</sequence>
<dbReference type="InterPro" id="IPR005632">
    <property type="entry name" value="Chaperone_Skp"/>
</dbReference>
<gene>
    <name evidence="4" type="ORF">GCM10023149_46380</name>
</gene>